<keyword evidence="9" id="KW-1185">Reference proteome</keyword>
<keyword evidence="2 6" id="KW-0479">Metal-binding</keyword>
<dbReference type="UniPathway" id="UPA00143"/>
<feature type="coiled-coil region" evidence="7">
    <location>
        <begin position="58"/>
        <end position="158"/>
    </location>
</feature>
<evidence type="ECO:0000256" key="7">
    <source>
        <dbReference type="SAM" id="Coils"/>
    </source>
</evidence>
<keyword evidence="3 6" id="KW-0863">Zinc-finger</keyword>
<dbReference type="GO" id="GO:0005634">
    <property type="term" value="C:nucleus"/>
    <property type="evidence" value="ECO:0007669"/>
    <property type="project" value="UniProtKB-SubCell"/>
</dbReference>
<comment type="similarity">
    <text evidence="6">Belongs to the BRE1 family.</text>
</comment>
<keyword evidence="4 6" id="KW-0862">Zinc</keyword>
<keyword evidence="6" id="KW-0156">Chromatin regulator</keyword>
<gene>
    <name evidence="8" type="primary">BRE1B</name>
    <name evidence="8" type="ORF">MA16_Dca020052</name>
</gene>
<comment type="pathway">
    <text evidence="6">Protein modification; protein ubiquitination.</text>
</comment>
<dbReference type="GO" id="GO:0061630">
    <property type="term" value="F:ubiquitin protein ligase activity"/>
    <property type="evidence" value="ECO:0007669"/>
    <property type="project" value="UniProtKB-EC"/>
</dbReference>
<dbReference type="GO" id="GO:0033503">
    <property type="term" value="C:HULC complex"/>
    <property type="evidence" value="ECO:0007669"/>
    <property type="project" value="TreeGrafter"/>
</dbReference>
<dbReference type="InterPro" id="IPR013956">
    <property type="entry name" value="E3_ubiquit_lig_Bre1"/>
</dbReference>
<evidence type="ECO:0000313" key="8">
    <source>
        <dbReference type="EMBL" id="PKU88081.1"/>
    </source>
</evidence>
<dbReference type="Proteomes" id="UP000233837">
    <property type="component" value="Unassembled WGS sequence"/>
</dbReference>
<comment type="subcellular location">
    <subcellularLocation>
        <location evidence="1 6">Nucleus</location>
    </subcellularLocation>
</comment>
<keyword evidence="6" id="KW-0808">Transferase</keyword>
<dbReference type="STRING" id="906689.A0A2I0XJK2"/>
<dbReference type="PANTHER" id="PTHR23163">
    <property type="entry name" value="RING FINGER PROTEIN-RELATED"/>
    <property type="match status" value="1"/>
</dbReference>
<reference evidence="8 9" key="1">
    <citation type="journal article" date="2016" name="Sci. Rep.">
        <title>The Dendrobium catenatum Lindl. genome sequence provides insights into polysaccharide synthase, floral development and adaptive evolution.</title>
        <authorList>
            <person name="Zhang G.Q."/>
            <person name="Xu Q."/>
            <person name="Bian C."/>
            <person name="Tsai W.C."/>
            <person name="Yeh C.M."/>
            <person name="Liu K.W."/>
            <person name="Yoshida K."/>
            <person name="Zhang L.S."/>
            <person name="Chang S.B."/>
            <person name="Chen F."/>
            <person name="Shi Y."/>
            <person name="Su Y.Y."/>
            <person name="Zhang Y.Q."/>
            <person name="Chen L.J."/>
            <person name="Yin Y."/>
            <person name="Lin M."/>
            <person name="Huang H."/>
            <person name="Deng H."/>
            <person name="Wang Z.W."/>
            <person name="Zhu S.L."/>
            <person name="Zhao X."/>
            <person name="Deng C."/>
            <person name="Niu S.C."/>
            <person name="Huang J."/>
            <person name="Wang M."/>
            <person name="Liu G.H."/>
            <person name="Yang H.J."/>
            <person name="Xiao X.J."/>
            <person name="Hsiao Y.Y."/>
            <person name="Wu W.L."/>
            <person name="Chen Y.Y."/>
            <person name="Mitsuda N."/>
            <person name="Ohme-Takagi M."/>
            <person name="Luo Y.B."/>
            <person name="Van de Peer Y."/>
            <person name="Liu Z.J."/>
        </authorList>
    </citation>
    <scope>NUCLEOTIDE SEQUENCE [LARGE SCALE GENOMIC DNA]</scope>
    <source>
        <tissue evidence="8">The whole plant</tissue>
    </source>
</reference>
<dbReference type="GO" id="GO:0016567">
    <property type="term" value="P:protein ubiquitination"/>
    <property type="evidence" value="ECO:0007669"/>
    <property type="project" value="UniProtKB-UniRule"/>
</dbReference>
<keyword evidence="6" id="KW-0833">Ubl conjugation pathway</keyword>
<evidence type="ECO:0000256" key="4">
    <source>
        <dbReference type="ARBA" id="ARBA00022833"/>
    </source>
</evidence>
<evidence type="ECO:0000256" key="1">
    <source>
        <dbReference type="ARBA" id="ARBA00004123"/>
    </source>
</evidence>
<organism evidence="8 9">
    <name type="scientific">Dendrobium catenatum</name>
    <dbReference type="NCBI Taxonomy" id="906689"/>
    <lineage>
        <taxon>Eukaryota</taxon>
        <taxon>Viridiplantae</taxon>
        <taxon>Streptophyta</taxon>
        <taxon>Embryophyta</taxon>
        <taxon>Tracheophyta</taxon>
        <taxon>Spermatophyta</taxon>
        <taxon>Magnoliopsida</taxon>
        <taxon>Liliopsida</taxon>
        <taxon>Asparagales</taxon>
        <taxon>Orchidaceae</taxon>
        <taxon>Epidendroideae</taxon>
        <taxon>Malaxideae</taxon>
        <taxon>Dendrobiinae</taxon>
        <taxon>Dendrobium</taxon>
    </lineage>
</organism>
<dbReference type="GO" id="GO:0006325">
    <property type="term" value="P:chromatin organization"/>
    <property type="evidence" value="ECO:0007669"/>
    <property type="project" value="UniProtKB-KW"/>
</dbReference>
<sequence length="178" mass="20237">MLDEGELEESMAELEESRRKLIILQLQKKGASAMTDSLVSSINGTSTPGRLGDRTITLRQLKDSIEEAKVLASNRELELQEAREDNLSLSKQLEDLEADRNQLLKKDRELSSKAHSFDAVKTSISSYEAKIEELEHQIQKLIAERNKLEMKLEETLQDSGEYYEVLHCDTVFASHSKK</sequence>
<evidence type="ECO:0000313" key="9">
    <source>
        <dbReference type="Proteomes" id="UP000233837"/>
    </source>
</evidence>
<dbReference type="AlphaFoldDB" id="A0A2I0XJK2"/>
<reference evidence="8 9" key="2">
    <citation type="journal article" date="2017" name="Nature">
        <title>The Apostasia genome and the evolution of orchids.</title>
        <authorList>
            <person name="Zhang G.Q."/>
            <person name="Liu K.W."/>
            <person name="Li Z."/>
            <person name="Lohaus R."/>
            <person name="Hsiao Y.Y."/>
            <person name="Niu S.C."/>
            <person name="Wang J.Y."/>
            <person name="Lin Y.C."/>
            <person name="Xu Q."/>
            <person name="Chen L.J."/>
            <person name="Yoshida K."/>
            <person name="Fujiwara S."/>
            <person name="Wang Z.W."/>
            <person name="Zhang Y.Q."/>
            <person name="Mitsuda N."/>
            <person name="Wang M."/>
            <person name="Liu G.H."/>
            <person name="Pecoraro L."/>
            <person name="Huang H.X."/>
            <person name="Xiao X.J."/>
            <person name="Lin M."/>
            <person name="Wu X.Y."/>
            <person name="Wu W.L."/>
            <person name="Chen Y.Y."/>
            <person name="Chang S.B."/>
            <person name="Sakamoto S."/>
            <person name="Ohme-Takagi M."/>
            <person name="Yagi M."/>
            <person name="Zeng S.J."/>
            <person name="Shen C.Y."/>
            <person name="Yeh C.M."/>
            <person name="Luo Y.B."/>
            <person name="Tsai W.C."/>
            <person name="Van de Peer Y."/>
            <person name="Liu Z.J."/>
        </authorList>
    </citation>
    <scope>NUCLEOTIDE SEQUENCE [LARGE SCALE GENOMIC DNA]</scope>
    <source>
        <tissue evidence="8">The whole plant</tissue>
    </source>
</reference>
<dbReference type="GO" id="GO:0008270">
    <property type="term" value="F:zinc ion binding"/>
    <property type="evidence" value="ECO:0007669"/>
    <property type="project" value="UniProtKB-KW"/>
</dbReference>
<keyword evidence="6 7" id="KW-0175">Coiled coil</keyword>
<proteinExistence type="inferred from homology"/>
<protein>
    <recommendedName>
        <fullName evidence="6">E3 ubiquitin protein ligase</fullName>
        <ecNumber evidence="6">2.3.2.27</ecNumber>
    </recommendedName>
</protein>
<evidence type="ECO:0000256" key="3">
    <source>
        <dbReference type="ARBA" id="ARBA00022771"/>
    </source>
</evidence>
<comment type="catalytic activity">
    <reaction evidence="6">
        <text>S-ubiquitinyl-[E2 ubiquitin-conjugating enzyme]-L-cysteine + [acceptor protein]-L-lysine = [E2 ubiquitin-conjugating enzyme]-L-cysteine + N(6)-ubiquitinyl-[acceptor protein]-L-lysine.</text>
        <dbReference type="EC" id="2.3.2.27"/>
    </reaction>
</comment>
<keyword evidence="5 6" id="KW-0539">Nucleus</keyword>
<accession>A0A2I0XJK2</accession>
<dbReference type="EMBL" id="KZ501824">
    <property type="protein sequence ID" value="PKU88081.1"/>
    <property type="molecule type" value="Genomic_DNA"/>
</dbReference>
<evidence type="ECO:0000256" key="6">
    <source>
        <dbReference type="RuleBase" id="RU365038"/>
    </source>
</evidence>
<dbReference type="PANTHER" id="PTHR23163:SF8">
    <property type="entry name" value="E3 UBIQUITIN-PROTEIN LIGASE BRE1-LIKE 2"/>
    <property type="match status" value="1"/>
</dbReference>
<name>A0A2I0XJK2_9ASPA</name>
<dbReference type="EC" id="2.3.2.27" evidence="6"/>
<evidence type="ECO:0000256" key="5">
    <source>
        <dbReference type="ARBA" id="ARBA00023242"/>
    </source>
</evidence>
<evidence type="ECO:0000256" key="2">
    <source>
        <dbReference type="ARBA" id="ARBA00022723"/>
    </source>
</evidence>